<dbReference type="AlphaFoldDB" id="A0A2G1VK22"/>
<evidence type="ECO:0000313" key="3">
    <source>
        <dbReference type="EMBL" id="PHQ27098.1"/>
    </source>
</evidence>
<evidence type="ECO:0000313" key="4">
    <source>
        <dbReference type="Proteomes" id="UP000229044"/>
    </source>
</evidence>
<dbReference type="NCBIfam" id="TIGR02595">
    <property type="entry name" value="PEP_CTERM"/>
    <property type="match status" value="1"/>
</dbReference>
<dbReference type="RefSeq" id="WP_099617169.1">
    <property type="nucleotide sequence ID" value="NZ_KZ319339.1"/>
</dbReference>
<organism evidence="3 4">
    <name type="scientific">Marinobacter guineae</name>
    <dbReference type="NCBI Taxonomy" id="432303"/>
    <lineage>
        <taxon>Bacteria</taxon>
        <taxon>Pseudomonadati</taxon>
        <taxon>Pseudomonadota</taxon>
        <taxon>Gammaproteobacteria</taxon>
        <taxon>Pseudomonadales</taxon>
        <taxon>Marinobacteraceae</taxon>
        <taxon>Marinobacter</taxon>
    </lineage>
</organism>
<dbReference type="InterPro" id="IPR013424">
    <property type="entry name" value="Ice-binding_C"/>
</dbReference>
<accession>A0A2G1VK22</accession>
<dbReference type="Pfam" id="PF07589">
    <property type="entry name" value="PEP-CTERM"/>
    <property type="match status" value="1"/>
</dbReference>
<proteinExistence type="predicted"/>
<gene>
    <name evidence="3" type="ORF">CLH62_05830</name>
</gene>
<keyword evidence="4" id="KW-1185">Reference proteome</keyword>
<dbReference type="Proteomes" id="UP000229044">
    <property type="component" value="Unassembled WGS sequence"/>
</dbReference>
<keyword evidence="1" id="KW-0732">Signal</keyword>
<feature type="signal peptide" evidence="1">
    <location>
        <begin position="1"/>
        <end position="26"/>
    </location>
</feature>
<dbReference type="EMBL" id="NTFI01000001">
    <property type="protein sequence ID" value="PHQ27098.1"/>
    <property type="molecule type" value="Genomic_DNA"/>
</dbReference>
<comment type="caution">
    <text evidence="3">The sequence shown here is derived from an EMBL/GenBank/DDBJ whole genome shotgun (WGS) entry which is preliminary data.</text>
</comment>
<protein>
    <recommendedName>
        <fullName evidence="2">Ice-binding protein C-terminal domain-containing protein</fullName>
    </recommendedName>
</protein>
<feature type="chain" id="PRO_5013834278" description="Ice-binding protein C-terminal domain-containing protein" evidence="1">
    <location>
        <begin position="27"/>
        <end position="432"/>
    </location>
</feature>
<evidence type="ECO:0000256" key="1">
    <source>
        <dbReference type="SAM" id="SignalP"/>
    </source>
</evidence>
<reference evidence="3 4" key="1">
    <citation type="submission" date="2017-09" db="EMBL/GenBank/DDBJ databases">
        <title>The draft genome sequences of Marinobacter guineae M3B.</title>
        <authorList>
            <person name="Cao J."/>
        </authorList>
    </citation>
    <scope>NUCLEOTIDE SEQUENCE [LARGE SCALE GENOMIC DNA]</scope>
    <source>
        <strain evidence="3 4">M3B</strain>
    </source>
</reference>
<evidence type="ECO:0000259" key="2">
    <source>
        <dbReference type="Pfam" id="PF07589"/>
    </source>
</evidence>
<sequence>MKLSDRFLRSTLALVIAGLSTGSAFAAQITDWNLDNVVVSGPDSDGNYFSTIYDKAPVDSSANTNGYIKYDLDEGAEPGLKVVNDAPVGVSGSPVDNCIMAAGSATCNGEFQSGKRFKLDQTEVGPIDLVFDLSGNSLNEDNDGLYRVFQKYGNSTGGTLGGFNIGLGFGIGDTFEYSSEGDGLSFVDFGEEPKGSEFSSLFAQGLFGEDEERDRLRGYFSGERSGFGLDLVNEDLFQTTGLFGGEFGYEALFGDWMSYSMAPDGYFYDDDGDPSTDAVLMAHFDAATGKWIMNRALDADGNILTTAEGNEGDQYDSIADVEDALAAQASNLELAACPDEAVPGTACLAGTDAIEDLAKFNVSYFIDPVNLDLFSNPFNLDQDLGGRETFTLRISAVRSVAVPEPSTLALFATGLVVLLGRRRAGRSKGITA</sequence>
<feature type="domain" description="Ice-binding protein C-terminal" evidence="2">
    <location>
        <begin position="401"/>
        <end position="423"/>
    </location>
</feature>
<name>A0A2G1VK22_9GAMM</name>
<dbReference type="NCBIfam" id="NF033657">
    <property type="entry name" value="choice_anch_F"/>
    <property type="match status" value="1"/>
</dbReference>
<dbReference type="OrthoDB" id="7486720at2"/>